<accession>A0ABT7WQ94</accession>
<name>A0ABT7WQ94_9GAMM</name>
<organism evidence="1 2">
    <name type="scientific">Acinetobacter thutiue</name>
    <dbReference type="NCBI Taxonomy" id="2998078"/>
    <lineage>
        <taxon>Bacteria</taxon>
        <taxon>Pseudomonadati</taxon>
        <taxon>Pseudomonadota</taxon>
        <taxon>Gammaproteobacteria</taxon>
        <taxon>Moraxellales</taxon>
        <taxon>Moraxellaceae</taxon>
        <taxon>Acinetobacter</taxon>
    </lineage>
</organism>
<dbReference type="Proteomes" id="UP001168524">
    <property type="component" value="Unassembled WGS sequence"/>
</dbReference>
<evidence type="ECO:0000313" key="1">
    <source>
        <dbReference type="EMBL" id="MDN0014846.1"/>
    </source>
</evidence>
<dbReference type="EMBL" id="JAUDZE010000004">
    <property type="protein sequence ID" value="MDN0014846.1"/>
    <property type="molecule type" value="Genomic_DNA"/>
</dbReference>
<proteinExistence type="predicted"/>
<evidence type="ECO:0000313" key="2">
    <source>
        <dbReference type="Proteomes" id="UP001168524"/>
    </source>
</evidence>
<gene>
    <name evidence="1" type="ORF">QTA56_11485</name>
</gene>
<dbReference type="SUPFAM" id="SSF51735">
    <property type="entry name" value="NAD(P)-binding Rossmann-fold domains"/>
    <property type="match status" value="1"/>
</dbReference>
<dbReference type="PANTHER" id="PTHR43431">
    <property type="entry name" value="OXIDOREDUCTASE, SHORT CHAIN DEHYDROGENASE/REDUCTASE FAMILY (AFU_ORTHOLOGUE AFUA_5G14000)"/>
    <property type="match status" value="1"/>
</dbReference>
<dbReference type="Gene3D" id="3.40.50.720">
    <property type="entry name" value="NAD(P)-binding Rossmann-like Domain"/>
    <property type="match status" value="1"/>
</dbReference>
<dbReference type="InterPro" id="IPR036291">
    <property type="entry name" value="NAD(P)-bd_dom_sf"/>
</dbReference>
<protein>
    <submittedName>
        <fullName evidence="1">Oxidoreductase</fullName>
    </submittedName>
</protein>
<dbReference type="RefSeq" id="WP_267981075.1">
    <property type="nucleotide sequence ID" value="NZ_JAPQKF010000004.1"/>
</dbReference>
<dbReference type="PANTHER" id="PTHR43431:SF7">
    <property type="entry name" value="OXIDOREDUCTASE, SHORT CHAIN DEHYDROGENASE_REDUCTASE FAMILY (AFU_ORTHOLOGUE AFUA_5G14000)"/>
    <property type="match status" value="1"/>
</dbReference>
<sequence>MNRLIPQLFRSKQKIKRCVVVVGNDIDELGQTFVEQAEKSKMHVYQVEHDPAPQNIQIEHLNSGLTRVRLNLINYAAVKDLIKQIHHAGHLIDLCVFQPDFTRLLESNPLSAQQIELQWQNTGLSAVSISQAMIRQMLRKGKGTLIFLGMQQNLAAENDLLSQSMFASIRALAQSLAREFHPKGIHIAYCMLPYWKSQNLELMHSIQQVCWHVYQQPASTWTQELSLFQ</sequence>
<keyword evidence="2" id="KW-1185">Reference proteome</keyword>
<reference evidence="1" key="1">
    <citation type="submission" date="2023-06" db="EMBL/GenBank/DDBJ databases">
        <title>Two novel species of Acinetobacter isolated from motorbike repairing workshop in Vietnam.</title>
        <authorList>
            <person name="Le N.T.T."/>
        </authorList>
    </citation>
    <scope>NUCLEOTIDE SEQUENCE</scope>
    <source>
        <strain evidence="1">VNH17</strain>
    </source>
</reference>
<comment type="caution">
    <text evidence="1">The sequence shown here is derived from an EMBL/GenBank/DDBJ whole genome shotgun (WGS) entry which is preliminary data.</text>
</comment>